<comment type="caution">
    <text evidence="2">The sequence shown here is derived from an EMBL/GenBank/DDBJ whole genome shotgun (WGS) entry which is preliminary data.</text>
</comment>
<dbReference type="HOGENOM" id="CLU_2638817_0_0_1"/>
<reference evidence="3" key="1">
    <citation type="journal article" date="2012" name="BMC Genomics">
        <title>Genome sequence of the necrotrophic fungus Penicillium digitatum, the main postharvest pathogen of citrus.</title>
        <authorList>
            <person name="Marcet-Houben M."/>
            <person name="Ballester A.-R."/>
            <person name="de la Fuente B."/>
            <person name="Harries E."/>
            <person name="Marcos J.F."/>
            <person name="Gonzalez-Candelas L."/>
            <person name="Gabaldon T."/>
        </authorList>
    </citation>
    <scope>NUCLEOTIDE SEQUENCE [LARGE SCALE GENOMIC DNA]</scope>
    <source>
        <strain evidence="3">Pd1 / CECT 20795</strain>
    </source>
</reference>
<evidence type="ECO:0000313" key="2">
    <source>
        <dbReference type="EMBL" id="EKV10807.1"/>
    </source>
</evidence>
<gene>
    <name evidence="2" type="ORF">PDIP_58470</name>
</gene>
<dbReference type="AlphaFoldDB" id="K9FR05"/>
<evidence type="ECO:0000256" key="1">
    <source>
        <dbReference type="SAM" id="MobiDB-lite"/>
    </source>
</evidence>
<accession>K9FR05</accession>
<name>K9FR05_PEND1</name>
<evidence type="ECO:0000313" key="3">
    <source>
        <dbReference type="Proteomes" id="UP000009886"/>
    </source>
</evidence>
<organism evidence="2 3">
    <name type="scientific">Penicillium digitatum (strain Pd1 / CECT 20795)</name>
    <name type="common">Green mold</name>
    <dbReference type="NCBI Taxonomy" id="1170230"/>
    <lineage>
        <taxon>Eukaryota</taxon>
        <taxon>Fungi</taxon>
        <taxon>Dikarya</taxon>
        <taxon>Ascomycota</taxon>
        <taxon>Pezizomycotina</taxon>
        <taxon>Eurotiomycetes</taxon>
        <taxon>Eurotiomycetidae</taxon>
        <taxon>Eurotiales</taxon>
        <taxon>Aspergillaceae</taxon>
        <taxon>Penicillium</taxon>
    </lineage>
</organism>
<dbReference type="VEuPathDB" id="FungiDB:PDIP_58470"/>
<dbReference type="KEGG" id="pdp:PDIP_58470"/>
<dbReference type="Proteomes" id="UP000009886">
    <property type="component" value="Unassembled WGS sequence"/>
</dbReference>
<proteinExistence type="predicted"/>
<sequence length="77" mass="8971">MIWISLQWDLLKGLIQKKEGYLNVPPRAPVEEEFRPCAEMGGKKMRSNIMKRERKKKENKGKATEMNRKGNNHKSSA</sequence>
<dbReference type="EMBL" id="AKCU01000400">
    <property type="protein sequence ID" value="EKV10807.1"/>
    <property type="molecule type" value="Genomic_DNA"/>
</dbReference>
<feature type="region of interest" description="Disordered" evidence="1">
    <location>
        <begin position="47"/>
        <end position="77"/>
    </location>
</feature>
<protein>
    <submittedName>
        <fullName evidence="2">Uncharacterized protein</fullName>
    </submittedName>
</protein>